<dbReference type="Proteomes" id="UP000239352">
    <property type="component" value="Unassembled WGS sequence"/>
</dbReference>
<sequence length="424" mass="46182">MIADSIERSDDAGGWRVVHPPRSPPRTMPGNELERGRDAVDYVVTAGVRPPADISKLDPLQQEGVVSLLDHQLGRVEGVAGPDAEDIDVLDYRIEVGPDGASVMLAVDAPSLRAAETAAANVVQEVLADSPVLEHWTLTRSEVKITEDEFNESLAAAEQNAGGGSEETDPRLQAEIEEAFEQAEFLGAGSWERGSSEISGAERAQATEESETERWRARLRELSGKLRAFSGAAFGTAGADPRAEIAAGALVHAVSVVTDELFYDELALTVNDATADEAVGLLVLEELPLCYQHNYDARFTRSLLLSSALVATRLTGRQWRPPRCVAESLALRLFVNEARVVLEATELMSWSESEPLFEAFLDNANPDRAYEELFSVEVPGDESERIAGFDSEETERRLRERGLAFDQWFGISGEGDTGQHPYTG</sequence>
<dbReference type="AlphaFoldDB" id="A0A2T0GV66"/>
<reference evidence="2 3" key="1">
    <citation type="submission" date="2018-03" db="EMBL/GenBank/DDBJ databases">
        <title>Actinopolyspora mortivallis from Sahara, screening for active biomolecules.</title>
        <authorList>
            <person name="Selama O."/>
            <person name="Wellington E.M.H."/>
            <person name="Hacene H."/>
        </authorList>
    </citation>
    <scope>NUCLEOTIDE SEQUENCE [LARGE SCALE GENOMIC DNA]</scope>
    <source>
        <strain evidence="2 3">M5A</strain>
    </source>
</reference>
<comment type="caution">
    <text evidence="2">The sequence shown here is derived from an EMBL/GenBank/DDBJ whole genome shotgun (WGS) entry which is preliminary data.</text>
</comment>
<dbReference type="EMBL" id="PVSR01000023">
    <property type="protein sequence ID" value="PRW62913.1"/>
    <property type="molecule type" value="Genomic_DNA"/>
</dbReference>
<proteinExistence type="predicted"/>
<organism evidence="2 3">
    <name type="scientific">Actinopolyspora mortivallis</name>
    <dbReference type="NCBI Taxonomy" id="33906"/>
    <lineage>
        <taxon>Bacteria</taxon>
        <taxon>Bacillati</taxon>
        <taxon>Actinomycetota</taxon>
        <taxon>Actinomycetes</taxon>
        <taxon>Actinopolysporales</taxon>
        <taxon>Actinopolysporaceae</taxon>
        <taxon>Actinopolyspora</taxon>
    </lineage>
</organism>
<feature type="compositionally biased region" description="Basic and acidic residues" evidence="1">
    <location>
        <begin position="1"/>
        <end position="13"/>
    </location>
</feature>
<feature type="region of interest" description="Disordered" evidence="1">
    <location>
        <begin position="1"/>
        <end position="37"/>
    </location>
</feature>
<evidence type="ECO:0000313" key="2">
    <source>
        <dbReference type="EMBL" id="PRW62913.1"/>
    </source>
</evidence>
<protein>
    <submittedName>
        <fullName evidence="2">Uncharacterized protein</fullName>
    </submittedName>
</protein>
<accession>A0A2T0GV66</accession>
<evidence type="ECO:0000313" key="3">
    <source>
        <dbReference type="Proteomes" id="UP000239352"/>
    </source>
</evidence>
<gene>
    <name evidence="2" type="ORF">CEP50_13295</name>
</gene>
<feature type="region of interest" description="Disordered" evidence="1">
    <location>
        <begin position="191"/>
        <end position="210"/>
    </location>
</feature>
<name>A0A2T0GV66_ACTMO</name>
<dbReference type="InParanoid" id="A0A2T0GV66"/>
<evidence type="ECO:0000256" key="1">
    <source>
        <dbReference type="SAM" id="MobiDB-lite"/>
    </source>
</evidence>
<keyword evidence="3" id="KW-1185">Reference proteome</keyword>